<evidence type="ECO:0000256" key="1">
    <source>
        <dbReference type="SAM" id="SignalP"/>
    </source>
</evidence>
<dbReference type="EMBL" id="JASNQZ010000003">
    <property type="protein sequence ID" value="KAL0958749.1"/>
    <property type="molecule type" value="Genomic_DNA"/>
</dbReference>
<evidence type="ECO:0000313" key="2">
    <source>
        <dbReference type="EMBL" id="KAL0958749.1"/>
    </source>
</evidence>
<dbReference type="Proteomes" id="UP001556367">
    <property type="component" value="Unassembled WGS sequence"/>
</dbReference>
<keyword evidence="3" id="KW-1185">Reference proteome</keyword>
<comment type="caution">
    <text evidence="2">The sequence shown here is derived from an EMBL/GenBank/DDBJ whole genome shotgun (WGS) entry which is preliminary data.</text>
</comment>
<evidence type="ECO:0000313" key="3">
    <source>
        <dbReference type="Proteomes" id="UP001556367"/>
    </source>
</evidence>
<sequence>MRAFYAITLFAACVAAAPAPAPKPFDIDLSSLDNLGERLSAAITAHVNDNLAANVGANVGTGGTLSSLPNFGNIVDQVTSITNSVVGPGLANVDIGATLAGLQISAFANILQGLGISGTDLSGLDLSNLGLSDLDLTELISSLLGGIFPAPADRK</sequence>
<feature type="signal peptide" evidence="1">
    <location>
        <begin position="1"/>
        <end position="16"/>
    </location>
</feature>
<accession>A0ABR3JSX4</accession>
<protein>
    <submittedName>
        <fullName evidence="2">Uncharacterized protein</fullName>
    </submittedName>
</protein>
<organism evidence="2 3">
    <name type="scientific">Hohenbuehelia grisea</name>
    <dbReference type="NCBI Taxonomy" id="104357"/>
    <lineage>
        <taxon>Eukaryota</taxon>
        <taxon>Fungi</taxon>
        <taxon>Dikarya</taxon>
        <taxon>Basidiomycota</taxon>
        <taxon>Agaricomycotina</taxon>
        <taxon>Agaricomycetes</taxon>
        <taxon>Agaricomycetidae</taxon>
        <taxon>Agaricales</taxon>
        <taxon>Pleurotineae</taxon>
        <taxon>Pleurotaceae</taxon>
        <taxon>Hohenbuehelia</taxon>
    </lineage>
</organism>
<gene>
    <name evidence="2" type="ORF">HGRIS_014073</name>
</gene>
<keyword evidence="1" id="KW-0732">Signal</keyword>
<feature type="chain" id="PRO_5045125130" evidence="1">
    <location>
        <begin position="17"/>
        <end position="155"/>
    </location>
</feature>
<proteinExistence type="predicted"/>
<reference evidence="3" key="1">
    <citation type="submission" date="2024-06" db="EMBL/GenBank/DDBJ databases">
        <title>Multi-omics analyses provide insights into the biosynthesis of the anticancer antibiotic pleurotin in Hohenbuehelia grisea.</title>
        <authorList>
            <person name="Weaver J.A."/>
            <person name="Alberti F."/>
        </authorList>
    </citation>
    <scope>NUCLEOTIDE SEQUENCE [LARGE SCALE GENOMIC DNA]</scope>
    <source>
        <strain evidence="3">T-177</strain>
    </source>
</reference>
<name>A0ABR3JSX4_9AGAR</name>